<keyword evidence="2" id="KW-0812">Transmembrane</keyword>
<dbReference type="Pfam" id="PF07679">
    <property type="entry name" value="I-set"/>
    <property type="match status" value="1"/>
</dbReference>
<keyword evidence="2" id="KW-0472">Membrane</keyword>
<feature type="compositionally biased region" description="Basic and acidic residues" evidence="1">
    <location>
        <begin position="1742"/>
        <end position="1752"/>
    </location>
</feature>
<dbReference type="SUPFAM" id="SSF51126">
    <property type="entry name" value="Pectin lyase-like"/>
    <property type="match status" value="2"/>
</dbReference>
<dbReference type="PROSITE" id="PS50835">
    <property type="entry name" value="IG_LIKE"/>
    <property type="match status" value="1"/>
</dbReference>
<dbReference type="SMART" id="SM00409">
    <property type="entry name" value="IG"/>
    <property type="match status" value="1"/>
</dbReference>
<feature type="chain" id="PRO_5026166512" evidence="3">
    <location>
        <begin position="31"/>
        <end position="1811"/>
    </location>
</feature>
<dbReference type="Pfam" id="PF00754">
    <property type="entry name" value="F5_F8_type_C"/>
    <property type="match status" value="1"/>
</dbReference>
<dbReference type="Pfam" id="PF07523">
    <property type="entry name" value="Big_3"/>
    <property type="match status" value="2"/>
</dbReference>
<gene>
    <name evidence="5" type="ORF">F7D09_1132</name>
</gene>
<dbReference type="EMBL" id="WBVT01000014">
    <property type="protein sequence ID" value="KAB7790376.1"/>
    <property type="molecule type" value="Genomic_DNA"/>
</dbReference>
<dbReference type="Gene3D" id="2.60.40.10">
    <property type="entry name" value="Immunoglobulins"/>
    <property type="match status" value="1"/>
</dbReference>
<feature type="region of interest" description="Disordered" evidence="1">
    <location>
        <begin position="1734"/>
        <end position="1784"/>
    </location>
</feature>
<dbReference type="GO" id="GO:0005975">
    <property type="term" value="P:carbohydrate metabolic process"/>
    <property type="evidence" value="ECO:0007669"/>
    <property type="project" value="UniProtKB-ARBA"/>
</dbReference>
<dbReference type="Gene3D" id="2.60.40.3630">
    <property type="match status" value="4"/>
</dbReference>
<organism evidence="5 6">
    <name type="scientific">Bifidobacterium leontopitheci</name>
    <dbReference type="NCBI Taxonomy" id="2650774"/>
    <lineage>
        <taxon>Bacteria</taxon>
        <taxon>Bacillati</taxon>
        <taxon>Actinomycetota</taxon>
        <taxon>Actinomycetes</taxon>
        <taxon>Bifidobacteriales</taxon>
        <taxon>Bifidobacteriaceae</taxon>
        <taxon>Bifidobacterium</taxon>
    </lineage>
</organism>
<dbReference type="InterPro" id="IPR007110">
    <property type="entry name" value="Ig-like_dom"/>
</dbReference>
<dbReference type="Gene3D" id="2.60.120.260">
    <property type="entry name" value="Galactose-binding domain-like"/>
    <property type="match status" value="1"/>
</dbReference>
<protein>
    <submittedName>
        <fullName evidence="5">Bacterial Ig-like domain (Group 3)</fullName>
    </submittedName>
</protein>
<dbReference type="Gene3D" id="1.20.1270.90">
    <property type="entry name" value="AF1782-like"/>
    <property type="match status" value="1"/>
</dbReference>
<evidence type="ECO:0000313" key="6">
    <source>
        <dbReference type="Proteomes" id="UP000441772"/>
    </source>
</evidence>
<evidence type="ECO:0000256" key="2">
    <source>
        <dbReference type="SAM" id="Phobius"/>
    </source>
</evidence>
<dbReference type="InterPro" id="IPR013783">
    <property type="entry name" value="Ig-like_fold"/>
</dbReference>
<accession>A0A6I1GL97</accession>
<feature type="domain" description="Ig-like" evidence="4">
    <location>
        <begin position="914"/>
        <end position="1010"/>
    </location>
</feature>
<dbReference type="InterPro" id="IPR036179">
    <property type="entry name" value="Ig-like_dom_sf"/>
</dbReference>
<dbReference type="SMART" id="SM00710">
    <property type="entry name" value="PbH1"/>
    <property type="match status" value="6"/>
</dbReference>
<feature type="transmembrane region" description="Helical" evidence="2">
    <location>
        <begin position="1788"/>
        <end position="1807"/>
    </location>
</feature>
<feature type="signal peptide" evidence="3">
    <location>
        <begin position="1"/>
        <end position="30"/>
    </location>
</feature>
<dbReference type="InterPro" id="IPR000421">
    <property type="entry name" value="FA58C"/>
</dbReference>
<dbReference type="InterPro" id="IPR008979">
    <property type="entry name" value="Galactose-bd-like_sf"/>
</dbReference>
<evidence type="ECO:0000256" key="3">
    <source>
        <dbReference type="SAM" id="SignalP"/>
    </source>
</evidence>
<evidence type="ECO:0000313" key="5">
    <source>
        <dbReference type="EMBL" id="KAB7790376.1"/>
    </source>
</evidence>
<dbReference type="Pfam" id="PF07554">
    <property type="entry name" value="FIVAR"/>
    <property type="match status" value="3"/>
</dbReference>
<dbReference type="RefSeq" id="WP_226835994.1">
    <property type="nucleotide sequence ID" value="NZ_JBHSKZ010000004.1"/>
</dbReference>
<name>A0A6I1GL97_9BIFI</name>
<keyword evidence="2" id="KW-1133">Transmembrane helix</keyword>
<dbReference type="SUPFAM" id="SSF49785">
    <property type="entry name" value="Galactose-binding domain-like"/>
    <property type="match status" value="1"/>
</dbReference>
<keyword evidence="3" id="KW-0732">Signal</keyword>
<dbReference type="Gene3D" id="2.160.20.10">
    <property type="entry name" value="Single-stranded right-handed beta-helix, Pectin lyase-like"/>
    <property type="match status" value="1"/>
</dbReference>
<reference evidence="5 6" key="1">
    <citation type="submission" date="2019-09" db="EMBL/GenBank/DDBJ databases">
        <title>Characterization of the phylogenetic diversity of two novel species belonging to the genus Bifidobacterium: Bifidobacterium cebidarum sp. nov. and Bifidobacterium leontopitheci sp. nov.</title>
        <authorList>
            <person name="Lugli G.A."/>
            <person name="Duranti S."/>
            <person name="Milani C."/>
            <person name="Turroni F."/>
            <person name="Ventura M."/>
        </authorList>
    </citation>
    <scope>NUCLEOTIDE SEQUENCE [LARGE SCALE GENOMIC DNA]</scope>
    <source>
        <strain evidence="5 6">LMG 31471</strain>
    </source>
</reference>
<dbReference type="InterPro" id="IPR013098">
    <property type="entry name" value="Ig_I-set"/>
</dbReference>
<sequence>MGFVKRIIGGGIAGATLLSFGIVAAPSALAAQTTQPEPTPYASTGTSYYVDCSATTDGNGTIESPYNSLASANRKAKELKAGESLLFKRGSVCKSVGEGANKVGLQVFNAVGTPDKVITIGAYGPQVGAKPVLEGDGVRDTVYVENSQYIEIRDLKVTNKDANESEQWTKTRRGIIVANMNAGELKHTVIENNEIDDVTGKGVKDLGGSGAIQMEVYGSSRMEYSNGDWNLVAHPELDKDNVPSYFNGTLIANNNINNVARSGINMSTDFKCREESGWDGGGVCDPGRREYNPWTPSLNLIIRDNHVEHVGGDGIVVQMNDGAIVEGNYLNDAANKHMQFNAGIWNWNTDNTLFQYNEVTNTQKYSENTDGNAWDVDYGTRGTIFQYNYSHDNAGGTVLYCGCGDWRVAGSGHATGSVFRYNISVNDGLAKESHTGNVQTQRFVTLQGVTDGQFYNNLIVMPNGKKAQAETGNAWWLPTTEGSAYYNSGLSFANNLFIADGDNWLAGEPKTHLTWNNNVFVGGANPDKWQSKLLGEPSSKNNQYVTLDDFFKDSGTSIEKLRNAGSDLSVLDFTTKYTAGKGVAVAEEGTKDFFGRDVPTYGSPDVGASQKSAVAASATKQQTATIAAGKSAEFVAPQNKTIKVSAKVAAGTQLKIESAGNAFVRKTGYADKAGVATAYVRTSTNASKLTVTYEAKDDAAAAAAGTADVTVNTVTDYLYDGSFESIGGTPWTVGGTVDGQTVDWDTFANDATGNALRALETRSEKNQKGVVGSGEFSGRFGTAEVNGKTANIDTINQRNIQVVPGATYTLGFWAIPGATADAKATPAVTATVKSRKASSGTGSVWAQYATELATASTSADAKAGEPQYVTTTFTVPADAATEGALWLSFSDKGLAADANGYIDDVVLVRSDVKPTLKLTDFTTTVSQGETASAYVELDAQPNVSVVWQKQVDGKWTNVTTKTGTAAGNGVAENTRWLSLPNATAADAGQYRAVVTNSLGESVTSDPVTVTVTEKPAEATVAAIFVSALPTTTSYPQGSAFDASGLKVGARLTDGTSIVLDPSTYEVSGFDSSKVGRIPVRVTLKSDKTKTTSFPVDVTFVKTDLAAKYCSAAQASKYQSAQNYGPFPATLTCDGSLTTAWANWNEKDTDPWLSYTFDAAHKLGDLELYVDPSKPGEAPAKFDVLTLGEDGSTWNATKISADVTATNPNTVDLSSLGAVKGIKLKLTYKDGLDYARVAEVKIYEAADAVQSAAPTADKLTVTGPTKTAYTIGEKFDAAGLVAKATLNDADKTEKTLAEGDYTLTATDAEGKLVDLSQPFAKVGDVTVTLTALTVAPTTGDTAATATFTLKVNEVDKTALNKAIAAAEKVQNTGYTEDSWTSFQFVLATVKTVAANPNATAAEVAAATKALIAAQNALVVEQKVTGIKIEAEPAKTTYTVGDTFSAKGLVVSKTQNVGGPVVADASEYQLTAADAAGKAVDLTKPFAAVGKVTVTVTLTGTEFAKSFDVTVNEADKAALNEAIAAAEKLTADKYESGWDAFQTALAAAKTVAADKNATPAAVADALAKLTDAQNALVPVKPATVTGIEVTEPKTVKYTVGDTFSADGLVVKKVMSKGDPAVAEAGEYTVTAADASGAAVDLAKPFAAVGKVTVTVALKGADFAKTFEVTVAAVDKTALKAAVDAAEKLDEADYESGWADFRNALSDAEAVLADENATPDAVSGALEALTAAQKALVKKAPAPKPEPEQPTKPEPNKPGTLPGDAGQNGDKNGADKAAGDKGGLSKTGASVAGVAVAAVLLLAAGVAVMLRRRA</sequence>
<evidence type="ECO:0000256" key="1">
    <source>
        <dbReference type="SAM" id="MobiDB-lite"/>
    </source>
</evidence>
<dbReference type="InterPro" id="IPR006626">
    <property type="entry name" value="PbH1"/>
</dbReference>
<dbReference type="InterPro" id="IPR022038">
    <property type="entry name" value="Ig-like_bact"/>
</dbReference>
<dbReference type="InterPro" id="IPR003599">
    <property type="entry name" value="Ig_sub"/>
</dbReference>
<dbReference type="Proteomes" id="UP000441772">
    <property type="component" value="Unassembled WGS sequence"/>
</dbReference>
<dbReference type="InterPro" id="IPR012334">
    <property type="entry name" value="Pectin_lyas_fold"/>
</dbReference>
<comment type="caution">
    <text evidence="5">The sequence shown here is derived from an EMBL/GenBank/DDBJ whole genome shotgun (WGS) entry which is preliminary data.</text>
</comment>
<keyword evidence="6" id="KW-1185">Reference proteome</keyword>
<evidence type="ECO:0000259" key="4">
    <source>
        <dbReference type="PROSITE" id="PS50835"/>
    </source>
</evidence>
<dbReference type="InterPro" id="IPR011050">
    <property type="entry name" value="Pectin_lyase_fold/virulence"/>
</dbReference>
<dbReference type="SUPFAM" id="SSF48726">
    <property type="entry name" value="Immunoglobulin"/>
    <property type="match status" value="1"/>
</dbReference>
<proteinExistence type="predicted"/>
<dbReference type="Gene3D" id="1.20.1270.70">
    <property type="entry name" value="Designed single chain three-helix bundle"/>
    <property type="match status" value="2"/>
</dbReference>